<dbReference type="Proteomes" id="UP000091857">
    <property type="component" value="Chromosome 9"/>
</dbReference>
<accession>A0ACB7H8M3</accession>
<proteinExistence type="predicted"/>
<protein>
    <submittedName>
        <fullName evidence="1">Uncharacterized protein</fullName>
    </submittedName>
</protein>
<organism evidence="1 2">
    <name type="scientific">Manihot esculenta</name>
    <name type="common">Cassava</name>
    <name type="synonym">Jatropha manihot</name>
    <dbReference type="NCBI Taxonomy" id="3983"/>
    <lineage>
        <taxon>Eukaryota</taxon>
        <taxon>Viridiplantae</taxon>
        <taxon>Streptophyta</taxon>
        <taxon>Embryophyta</taxon>
        <taxon>Tracheophyta</taxon>
        <taxon>Spermatophyta</taxon>
        <taxon>Magnoliopsida</taxon>
        <taxon>eudicotyledons</taxon>
        <taxon>Gunneridae</taxon>
        <taxon>Pentapetalae</taxon>
        <taxon>rosids</taxon>
        <taxon>fabids</taxon>
        <taxon>Malpighiales</taxon>
        <taxon>Euphorbiaceae</taxon>
        <taxon>Crotonoideae</taxon>
        <taxon>Manihoteae</taxon>
        <taxon>Manihot</taxon>
    </lineage>
</organism>
<name>A0ACB7H8M3_MANES</name>
<evidence type="ECO:0000313" key="2">
    <source>
        <dbReference type="Proteomes" id="UP000091857"/>
    </source>
</evidence>
<reference evidence="2" key="1">
    <citation type="journal article" date="2016" name="Nat. Biotechnol.">
        <title>Sequencing wild and cultivated cassava and related species reveals extensive interspecific hybridization and genetic diversity.</title>
        <authorList>
            <person name="Bredeson J.V."/>
            <person name="Lyons J.B."/>
            <person name="Prochnik S.E."/>
            <person name="Wu G.A."/>
            <person name="Ha C.M."/>
            <person name="Edsinger-Gonzales E."/>
            <person name="Grimwood J."/>
            <person name="Schmutz J."/>
            <person name="Rabbi I.Y."/>
            <person name="Egesi C."/>
            <person name="Nauluvula P."/>
            <person name="Lebot V."/>
            <person name="Ndunguru J."/>
            <person name="Mkamilo G."/>
            <person name="Bart R.S."/>
            <person name="Setter T.L."/>
            <person name="Gleadow R.M."/>
            <person name="Kulakow P."/>
            <person name="Ferguson M.E."/>
            <person name="Rounsley S."/>
            <person name="Rokhsar D.S."/>
        </authorList>
    </citation>
    <scope>NUCLEOTIDE SEQUENCE [LARGE SCALE GENOMIC DNA]</scope>
    <source>
        <strain evidence="2">cv. AM560-2</strain>
    </source>
</reference>
<gene>
    <name evidence="1" type="ORF">MANES_09G159600v8</name>
</gene>
<dbReference type="EMBL" id="CM004395">
    <property type="protein sequence ID" value="KAG8648188.1"/>
    <property type="molecule type" value="Genomic_DNA"/>
</dbReference>
<sequence length="463" mass="50688">MSTMEPSHTHSPHIAVIPSAGMGHLTPFLRLASLLLSRNCSVTLLTAKSTVSNAESRHISFFLATHPRVKHLEFDLIPPLQSSNSSAQDPFSIQYNAISRSAHLLHPLLSSSSPPLSAIFSDLLVAKTVACISADLLIPYYLVITSSARFLSFMLYLPAFVSNPDKFSSNAVEVEIPGSSPLPISSIPLPFLNPNHLLAETILANLGVVPEAKGIMVNTFDWFEAETIAALNNGIVLSNLPSVLPIGPLQAYEFDKDQSQCLPWLDDQPEKSVVYVSFGSRTAMSNDQIRELGYGLDKSGCRFLWVVKTSKVDKEEKESLEELLGESFLERIKNRGMVVKEWVNQDKILAHPAIGGFISHCGWNSVTEAAERGIPILAWPLHGDQGVNAELLQKAGLGIWEKTWGMGNERLVKQEKIGKKIVELMDDAELRSRASKVGREARKATELGGSSDKAIMGIIENLT</sequence>
<evidence type="ECO:0000313" key="1">
    <source>
        <dbReference type="EMBL" id="KAG8648188.1"/>
    </source>
</evidence>
<keyword evidence="2" id="KW-1185">Reference proteome</keyword>
<comment type="caution">
    <text evidence="1">The sequence shown here is derived from an EMBL/GenBank/DDBJ whole genome shotgun (WGS) entry which is preliminary data.</text>
</comment>